<keyword evidence="2" id="KW-0328">Glycosyltransferase</keyword>
<feature type="domain" description="Glycosyltransferase 2-like" evidence="5">
    <location>
        <begin position="138"/>
        <end position="342"/>
    </location>
</feature>
<dbReference type="InterPro" id="IPR001173">
    <property type="entry name" value="Glyco_trans_2-like"/>
</dbReference>
<dbReference type="Proteomes" id="UP000198816">
    <property type="component" value="Unassembled WGS sequence"/>
</dbReference>
<evidence type="ECO:0000313" key="7">
    <source>
        <dbReference type="Proteomes" id="UP000198816"/>
    </source>
</evidence>
<dbReference type="Pfam" id="PF13632">
    <property type="entry name" value="Glyco_trans_2_3"/>
    <property type="match status" value="1"/>
</dbReference>
<evidence type="ECO:0000259" key="5">
    <source>
        <dbReference type="Pfam" id="PF13632"/>
    </source>
</evidence>
<dbReference type="Gene3D" id="3.90.550.10">
    <property type="entry name" value="Spore Coat Polysaccharide Biosynthesis Protein SpsA, Chain A"/>
    <property type="match status" value="1"/>
</dbReference>
<organism evidence="6 7">
    <name type="scientific">Thiocapsa roseopersicina</name>
    <dbReference type="NCBI Taxonomy" id="1058"/>
    <lineage>
        <taxon>Bacteria</taxon>
        <taxon>Pseudomonadati</taxon>
        <taxon>Pseudomonadota</taxon>
        <taxon>Gammaproteobacteria</taxon>
        <taxon>Chromatiales</taxon>
        <taxon>Chromatiaceae</taxon>
        <taxon>Thiocapsa</taxon>
    </lineage>
</organism>
<evidence type="ECO:0000256" key="1">
    <source>
        <dbReference type="ARBA" id="ARBA00006739"/>
    </source>
</evidence>
<feature type="transmembrane region" description="Helical" evidence="4">
    <location>
        <begin position="306"/>
        <end position="325"/>
    </location>
</feature>
<keyword evidence="4" id="KW-0472">Membrane</keyword>
<dbReference type="CDD" id="cd06438">
    <property type="entry name" value="EpsO_like"/>
    <property type="match status" value="1"/>
</dbReference>
<evidence type="ECO:0000256" key="2">
    <source>
        <dbReference type="ARBA" id="ARBA00022676"/>
    </source>
</evidence>
<dbReference type="AlphaFoldDB" id="A0A1H2UFD0"/>
<accession>A0A1H2UFD0</accession>
<keyword evidence="7" id="KW-1185">Reference proteome</keyword>
<dbReference type="EMBL" id="FNNZ01000005">
    <property type="protein sequence ID" value="SDW54871.1"/>
    <property type="molecule type" value="Genomic_DNA"/>
</dbReference>
<keyword evidence="3 6" id="KW-0808">Transferase</keyword>
<dbReference type="PANTHER" id="PTHR43630:SF1">
    <property type="entry name" value="POLY-BETA-1,6-N-ACETYL-D-GLUCOSAMINE SYNTHASE"/>
    <property type="match status" value="1"/>
</dbReference>
<feature type="transmembrane region" description="Helical" evidence="4">
    <location>
        <begin position="358"/>
        <end position="378"/>
    </location>
</feature>
<evidence type="ECO:0000256" key="4">
    <source>
        <dbReference type="SAM" id="Phobius"/>
    </source>
</evidence>
<keyword evidence="4" id="KW-0812">Transmembrane</keyword>
<comment type="similarity">
    <text evidence="1">Belongs to the glycosyltransferase 2 family.</text>
</comment>
<proteinExistence type="inferred from homology"/>
<feature type="transmembrane region" description="Helical" evidence="4">
    <location>
        <begin position="331"/>
        <end position="351"/>
    </location>
</feature>
<dbReference type="PANTHER" id="PTHR43630">
    <property type="entry name" value="POLY-BETA-1,6-N-ACETYL-D-GLUCOSAMINE SYNTHASE"/>
    <property type="match status" value="1"/>
</dbReference>
<dbReference type="SUPFAM" id="SSF53448">
    <property type="entry name" value="Nucleotide-diphospho-sugar transferases"/>
    <property type="match status" value="1"/>
</dbReference>
<sequence>MTHDALVWPWMLFGILLALPSLPGTIELLLLTLGGILSPRRETDPKTTTPIGRIALLVPAHDEAEGIAQTVASLRACDPGDAGFEVVVIADNCTDDTAERARSAGARVLERHDLQRRGKGYALDFAFGILLEEPFDGFIVVDADTRVAPNLVTEQRRLMRRGAAAVQCGYRIDNPASSLRARLMGIAWMAFNVLRLRGRERWGLSVGILGNGFGLTRETLAAVPYEATSVVEDLEYHLRLVASGRRVVYAAATEVQTDAPMTRSGGASQRARWEGGRFRMIIDWSPRLLGRILAGERRLTEPLLELLLLPLAFHVLLLLVALVPPFGPTRIYALLGLTLVALHVLAAIRIGGGGWRDLLALATAPFYILWKLTILRAIGRASRTDAAWVRTERNDTEPKD</sequence>
<name>A0A1H2UFD0_THIRO</name>
<evidence type="ECO:0000256" key="3">
    <source>
        <dbReference type="ARBA" id="ARBA00022679"/>
    </source>
</evidence>
<reference evidence="7" key="1">
    <citation type="submission" date="2016-10" db="EMBL/GenBank/DDBJ databases">
        <authorList>
            <person name="Varghese N."/>
            <person name="Submissions S."/>
        </authorList>
    </citation>
    <scope>NUCLEOTIDE SEQUENCE [LARGE SCALE GENOMIC DNA]</scope>
    <source>
        <strain evidence="7">DSM 217</strain>
    </source>
</reference>
<dbReference type="GO" id="GO:0016757">
    <property type="term" value="F:glycosyltransferase activity"/>
    <property type="evidence" value="ECO:0007669"/>
    <property type="project" value="UniProtKB-KW"/>
</dbReference>
<evidence type="ECO:0000313" key="6">
    <source>
        <dbReference type="EMBL" id="SDW54871.1"/>
    </source>
</evidence>
<feature type="transmembrane region" description="Helical" evidence="4">
    <location>
        <begin position="6"/>
        <end position="31"/>
    </location>
</feature>
<gene>
    <name evidence="6" type="ORF">SAMN05421783_10590</name>
</gene>
<keyword evidence="4" id="KW-1133">Transmembrane helix</keyword>
<dbReference type="RefSeq" id="WP_175534537.1">
    <property type="nucleotide sequence ID" value="NZ_FNNZ01000005.1"/>
</dbReference>
<dbReference type="STRING" id="1058.SAMN05421783_10590"/>
<protein>
    <submittedName>
        <fullName evidence="6">Glycosyltransferase, catalytic subunit of cellulose synthase and poly-beta-1,6-N-acetylglucosamine synthase</fullName>
    </submittedName>
</protein>
<dbReference type="InterPro" id="IPR029044">
    <property type="entry name" value="Nucleotide-diphossugar_trans"/>
</dbReference>